<comment type="similarity">
    <text evidence="2">Belongs to the SLC35F solute transporter family.</text>
</comment>
<feature type="transmembrane region" description="Helical" evidence="8">
    <location>
        <begin position="342"/>
        <end position="361"/>
    </location>
</feature>
<dbReference type="PANTHER" id="PTHR14233:SF4">
    <property type="entry name" value="SOLUTE CARRIER FAMILY 35 MEMBER F2"/>
    <property type="match status" value="1"/>
</dbReference>
<keyword evidence="6 8" id="KW-0472">Membrane</keyword>
<feature type="compositionally biased region" description="Basic and acidic residues" evidence="7">
    <location>
        <begin position="19"/>
        <end position="42"/>
    </location>
</feature>
<evidence type="ECO:0008006" key="11">
    <source>
        <dbReference type="Google" id="ProtNLM"/>
    </source>
</evidence>
<dbReference type="InterPro" id="IPR009262">
    <property type="entry name" value="SLC35_F1/F2/F6"/>
</dbReference>
<feature type="transmembrane region" description="Helical" evidence="8">
    <location>
        <begin position="184"/>
        <end position="208"/>
    </location>
</feature>
<feature type="region of interest" description="Disordered" evidence="7">
    <location>
        <begin position="1"/>
        <end position="64"/>
    </location>
</feature>
<sequence length="420" mass="47435">MSSPSQQDIQQTLPTLPRRSFDDADRVDSKYPDDRKSIEKSDPTSVEGVEVSDGSDANRPIAPTRPPIVWNEGVGTFFKSFGARLKSVFDRRLVLSLLAGQLVSLCITCTSVATTSLFQRGFNAPTTQTFFLYFALFAIYTPYTIYQYGFKGWGKLILRDGWKYFILACCDVEGNFLVVKAYQYTTLLSCMLLDCWAIPVCMFFQWLYQRPKYHWTQILGVTIAMAGLGLQVLSDHNTEKDYPAVNMVKGDIFMLVGATLYGFTNATEEKFVRTSPLYEVVGQLGMWGTLINGIQASGLEWKNMRDSTWNGETVGLLVAYTAAMLILYTVAPLLYRMASSTYYNLSILSSDFYGLLFGLFLYHYKPYFLYFIAFPVTIVGLIVYFWSLPLETQGKLNIQAPTYVEGRVTMHHGDVEAATK</sequence>
<feature type="transmembrane region" description="Helical" evidence="8">
    <location>
        <begin position="245"/>
        <end position="264"/>
    </location>
</feature>
<dbReference type="Pfam" id="PF06027">
    <property type="entry name" value="SLC35F"/>
    <property type="match status" value="1"/>
</dbReference>
<dbReference type="InterPro" id="IPR052221">
    <property type="entry name" value="SLC35F_Transporter"/>
</dbReference>
<keyword evidence="10" id="KW-1185">Reference proteome</keyword>
<evidence type="ECO:0000256" key="5">
    <source>
        <dbReference type="ARBA" id="ARBA00022989"/>
    </source>
</evidence>
<comment type="subcellular location">
    <subcellularLocation>
        <location evidence="1">Membrane</location>
        <topology evidence="1">Multi-pass membrane protein</topology>
    </subcellularLocation>
</comment>
<evidence type="ECO:0000256" key="7">
    <source>
        <dbReference type="SAM" id="MobiDB-lite"/>
    </source>
</evidence>
<feature type="transmembrane region" description="Helical" evidence="8">
    <location>
        <begin position="215"/>
        <end position="233"/>
    </location>
</feature>
<keyword evidence="4 8" id="KW-0812">Transmembrane</keyword>
<evidence type="ECO:0000313" key="9">
    <source>
        <dbReference type="EMBL" id="KIO25864.1"/>
    </source>
</evidence>
<name>A0A0C3QIP6_9AGAM</name>
<reference evidence="9 10" key="1">
    <citation type="submission" date="2014-04" db="EMBL/GenBank/DDBJ databases">
        <authorList>
            <consortium name="DOE Joint Genome Institute"/>
            <person name="Kuo A."/>
            <person name="Girlanda M."/>
            <person name="Perotto S."/>
            <person name="Kohler A."/>
            <person name="Nagy L.G."/>
            <person name="Floudas D."/>
            <person name="Copeland A."/>
            <person name="Barry K.W."/>
            <person name="Cichocki N."/>
            <person name="Veneault-Fourrey C."/>
            <person name="LaButti K."/>
            <person name="Lindquist E.A."/>
            <person name="Lipzen A."/>
            <person name="Lundell T."/>
            <person name="Morin E."/>
            <person name="Murat C."/>
            <person name="Sun H."/>
            <person name="Tunlid A."/>
            <person name="Henrissat B."/>
            <person name="Grigoriev I.V."/>
            <person name="Hibbett D.S."/>
            <person name="Martin F."/>
            <person name="Nordberg H.P."/>
            <person name="Cantor M.N."/>
            <person name="Hua S.X."/>
        </authorList>
    </citation>
    <scope>NUCLEOTIDE SEQUENCE [LARGE SCALE GENOMIC DNA]</scope>
    <source>
        <strain evidence="9 10">MUT 4182</strain>
    </source>
</reference>
<organism evidence="9 10">
    <name type="scientific">Tulasnella calospora MUT 4182</name>
    <dbReference type="NCBI Taxonomy" id="1051891"/>
    <lineage>
        <taxon>Eukaryota</taxon>
        <taxon>Fungi</taxon>
        <taxon>Dikarya</taxon>
        <taxon>Basidiomycota</taxon>
        <taxon>Agaricomycotina</taxon>
        <taxon>Agaricomycetes</taxon>
        <taxon>Cantharellales</taxon>
        <taxon>Tulasnellaceae</taxon>
        <taxon>Tulasnella</taxon>
    </lineage>
</organism>
<dbReference type="PANTHER" id="PTHR14233">
    <property type="entry name" value="DUF914-RELATED"/>
    <property type="match status" value="1"/>
</dbReference>
<keyword evidence="3" id="KW-0813">Transport</keyword>
<feature type="compositionally biased region" description="Polar residues" evidence="7">
    <location>
        <begin position="1"/>
        <end position="14"/>
    </location>
</feature>
<feature type="transmembrane region" description="Helical" evidence="8">
    <location>
        <begin position="367"/>
        <end position="386"/>
    </location>
</feature>
<dbReference type="STRING" id="1051891.A0A0C3QIP6"/>
<dbReference type="AlphaFoldDB" id="A0A0C3QIP6"/>
<evidence type="ECO:0000256" key="1">
    <source>
        <dbReference type="ARBA" id="ARBA00004141"/>
    </source>
</evidence>
<evidence type="ECO:0000256" key="3">
    <source>
        <dbReference type="ARBA" id="ARBA00022448"/>
    </source>
</evidence>
<keyword evidence="5 8" id="KW-1133">Transmembrane helix</keyword>
<dbReference type="GO" id="GO:0016020">
    <property type="term" value="C:membrane"/>
    <property type="evidence" value="ECO:0007669"/>
    <property type="project" value="UniProtKB-SubCell"/>
</dbReference>
<protein>
    <recommendedName>
        <fullName evidence="11">DUF914-domain-containing protein</fullName>
    </recommendedName>
</protein>
<feature type="transmembrane region" description="Helical" evidence="8">
    <location>
        <begin position="93"/>
        <end position="118"/>
    </location>
</feature>
<feature type="transmembrane region" description="Helical" evidence="8">
    <location>
        <begin position="130"/>
        <end position="149"/>
    </location>
</feature>
<dbReference type="GO" id="GO:0022857">
    <property type="term" value="F:transmembrane transporter activity"/>
    <property type="evidence" value="ECO:0007669"/>
    <property type="project" value="InterPro"/>
</dbReference>
<reference evidence="10" key="2">
    <citation type="submission" date="2015-01" db="EMBL/GenBank/DDBJ databases">
        <title>Evolutionary Origins and Diversification of the Mycorrhizal Mutualists.</title>
        <authorList>
            <consortium name="DOE Joint Genome Institute"/>
            <consortium name="Mycorrhizal Genomics Consortium"/>
            <person name="Kohler A."/>
            <person name="Kuo A."/>
            <person name="Nagy L.G."/>
            <person name="Floudas D."/>
            <person name="Copeland A."/>
            <person name="Barry K.W."/>
            <person name="Cichocki N."/>
            <person name="Veneault-Fourrey C."/>
            <person name="LaButti K."/>
            <person name="Lindquist E.A."/>
            <person name="Lipzen A."/>
            <person name="Lundell T."/>
            <person name="Morin E."/>
            <person name="Murat C."/>
            <person name="Riley R."/>
            <person name="Ohm R."/>
            <person name="Sun H."/>
            <person name="Tunlid A."/>
            <person name="Henrissat B."/>
            <person name="Grigoriev I.V."/>
            <person name="Hibbett D.S."/>
            <person name="Martin F."/>
        </authorList>
    </citation>
    <scope>NUCLEOTIDE SEQUENCE [LARGE SCALE GENOMIC DNA]</scope>
    <source>
        <strain evidence="10">MUT 4182</strain>
    </source>
</reference>
<gene>
    <name evidence="9" type="ORF">M407DRAFT_206688</name>
</gene>
<accession>A0A0C3QIP6</accession>
<dbReference type="EMBL" id="KN823034">
    <property type="protein sequence ID" value="KIO25864.1"/>
    <property type="molecule type" value="Genomic_DNA"/>
</dbReference>
<feature type="transmembrane region" description="Helical" evidence="8">
    <location>
        <begin position="314"/>
        <end position="335"/>
    </location>
</feature>
<evidence type="ECO:0000256" key="8">
    <source>
        <dbReference type="SAM" id="Phobius"/>
    </source>
</evidence>
<evidence type="ECO:0000256" key="6">
    <source>
        <dbReference type="ARBA" id="ARBA00023136"/>
    </source>
</evidence>
<dbReference type="Proteomes" id="UP000054248">
    <property type="component" value="Unassembled WGS sequence"/>
</dbReference>
<dbReference type="HOGENOM" id="CLU_039639_3_1_1"/>
<evidence type="ECO:0000256" key="4">
    <source>
        <dbReference type="ARBA" id="ARBA00022692"/>
    </source>
</evidence>
<evidence type="ECO:0000256" key="2">
    <source>
        <dbReference type="ARBA" id="ARBA00007863"/>
    </source>
</evidence>
<dbReference type="OrthoDB" id="429955at2759"/>
<evidence type="ECO:0000313" key="10">
    <source>
        <dbReference type="Proteomes" id="UP000054248"/>
    </source>
</evidence>
<proteinExistence type="inferred from homology"/>